<proteinExistence type="predicted"/>
<evidence type="ECO:0000313" key="1">
    <source>
        <dbReference type="EMBL" id="STZ28127.1"/>
    </source>
</evidence>
<dbReference type="Proteomes" id="UP000255024">
    <property type="component" value="Unassembled WGS sequence"/>
</dbReference>
<evidence type="ECO:0000313" key="2">
    <source>
        <dbReference type="Proteomes" id="UP000255024"/>
    </source>
</evidence>
<name>A0A378RPP5_MYROD</name>
<reference evidence="1 2" key="1">
    <citation type="submission" date="2018-06" db="EMBL/GenBank/DDBJ databases">
        <authorList>
            <consortium name="Pathogen Informatics"/>
            <person name="Doyle S."/>
        </authorList>
    </citation>
    <scope>NUCLEOTIDE SEQUENCE [LARGE SCALE GENOMIC DNA]</scope>
    <source>
        <strain evidence="1 2">NCTC11179</strain>
    </source>
</reference>
<dbReference type="RefSeq" id="WP_115090978.1">
    <property type="nucleotide sequence ID" value="NZ_CP068107.1"/>
</dbReference>
<organism evidence="1 2">
    <name type="scientific">Myroides odoratus</name>
    <name type="common">Flavobacterium odoratum</name>
    <dbReference type="NCBI Taxonomy" id="256"/>
    <lineage>
        <taxon>Bacteria</taxon>
        <taxon>Pseudomonadati</taxon>
        <taxon>Bacteroidota</taxon>
        <taxon>Flavobacteriia</taxon>
        <taxon>Flavobacteriales</taxon>
        <taxon>Flavobacteriaceae</taxon>
        <taxon>Myroides</taxon>
    </lineage>
</organism>
<dbReference type="AlphaFoldDB" id="A0A378RPP5"/>
<gene>
    <name evidence="1" type="ORF">NCTC11179_01667</name>
</gene>
<protein>
    <submittedName>
        <fullName evidence="1">Uncharacterized protein</fullName>
    </submittedName>
</protein>
<accession>A0A378RPP5</accession>
<keyword evidence="2" id="KW-1185">Reference proteome</keyword>
<dbReference type="EMBL" id="UGQL01000001">
    <property type="protein sequence ID" value="STZ28127.1"/>
    <property type="molecule type" value="Genomic_DNA"/>
</dbReference>
<sequence>MKLELFEEVQSTLQHFVRHFSKIAPCGNLNSLAFQHYHFNNFKAMTSTLFEALLHINYAQLQKSEDKITYNTPFSLTLNESLGLIREIEFTRIKQDKREKILAAVRQEIKDKFSHQPANTYTNIHFNCLDRTKQMCSLVGTIHISTNREFTVNLFYLKIETQLEDLLLDFNFYLKDKNKHQTIYHNLLQTETADDLKLLSLLQNHNLSLEEFHNNFLYFYGDTLTNYQRKERFLKSLELLLFSQNSMEEIKQTCEETRSPYSLNQFFSNPRSPRANAVIRYNVS</sequence>